<dbReference type="InterPro" id="IPR024084">
    <property type="entry name" value="IsoPropMal-DH-like_dom"/>
</dbReference>
<evidence type="ECO:0000256" key="12">
    <source>
        <dbReference type="ARBA" id="ARBA00023211"/>
    </source>
</evidence>
<dbReference type="RefSeq" id="WP_180545665.1">
    <property type="nucleotide sequence ID" value="NZ_JACCJZ010000019.1"/>
</dbReference>
<keyword evidence="8 14" id="KW-0479">Metal-binding</keyword>
<feature type="binding site" evidence="14">
    <location>
        <begin position="76"/>
        <end position="89"/>
    </location>
    <ligand>
        <name>NAD(+)</name>
        <dbReference type="ChEBI" id="CHEBI:57540"/>
    </ligand>
</feature>
<feature type="binding site" evidence="14">
    <location>
        <position position="134"/>
    </location>
    <ligand>
        <name>substrate</name>
    </ligand>
</feature>
<sequence length="362" mass="38152">MHADIVVLPGDGIGPEVTAAAVDVLQAVARRYSHRFTLHEHLIGGAAIDATGTPLPDATLAAARDADAVLLGAVGGPKWSDPNAAVRPEQGLLAIRKALGLYANLRPTRPHSAAIGASPIKPHLLAGVDLLVVRELTGGIYFGERTRTETSASDLCSYTVAEIERVVRRACLLARGRRGHVTSVDKANVLETSRLWRDVATRIARDEFPDITLEHQLVDSMAMHLLSKPRAFDVIVTENMFGDILTDEASMLAGSLGLLPSASLGDGSVGMYEPIHGSAPDIAGQGIANPYGTILSAALLLRYSLGLSMEAGCIEQAVDSALEDGVFSADLAAGGDARSTREVTAAVLERIETTCQVAELRD</sequence>
<dbReference type="PANTHER" id="PTHR42979">
    <property type="entry name" value="3-ISOPROPYLMALATE DEHYDROGENASE"/>
    <property type="match status" value="1"/>
</dbReference>
<evidence type="ECO:0000256" key="3">
    <source>
        <dbReference type="ARBA" id="ARBA00004762"/>
    </source>
</evidence>
<comment type="subunit">
    <text evidence="5 14 15">Homodimer.</text>
</comment>
<evidence type="ECO:0000256" key="14">
    <source>
        <dbReference type="HAMAP-Rule" id="MF_01033"/>
    </source>
</evidence>
<feature type="site" description="Important for catalysis" evidence="14">
    <location>
        <position position="141"/>
    </location>
</feature>
<evidence type="ECO:0000256" key="8">
    <source>
        <dbReference type="ARBA" id="ARBA00022723"/>
    </source>
</evidence>
<evidence type="ECO:0000259" key="16">
    <source>
        <dbReference type="SMART" id="SM01329"/>
    </source>
</evidence>
<name>A0A7Z0QTC5_9GAMM</name>
<dbReference type="AlphaFoldDB" id="A0A7Z0QTC5"/>
<dbReference type="GO" id="GO:0000287">
    <property type="term" value="F:magnesium ion binding"/>
    <property type="evidence" value="ECO:0007669"/>
    <property type="project" value="InterPro"/>
</dbReference>
<dbReference type="InterPro" id="IPR019818">
    <property type="entry name" value="IsoCit/isopropylmalate_DH_CS"/>
</dbReference>
<keyword evidence="13 14" id="KW-0100">Branched-chain amino acid biosynthesis</keyword>
<evidence type="ECO:0000256" key="9">
    <source>
        <dbReference type="ARBA" id="ARBA00022842"/>
    </source>
</evidence>
<proteinExistence type="inferred from homology"/>
<feature type="binding site" evidence="14">
    <location>
        <position position="243"/>
    </location>
    <ligand>
        <name>Mg(2+)</name>
        <dbReference type="ChEBI" id="CHEBI:18420"/>
    </ligand>
</feature>
<evidence type="ECO:0000256" key="10">
    <source>
        <dbReference type="ARBA" id="ARBA00023002"/>
    </source>
</evidence>
<evidence type="ECO:0000313" key="18">
    <source>
        <dbReference type="Proteomes" id="UP000589896"/>
    </source>
</evidence>
<dbReference type="FunFam" id="3.40.718.10:FF:000006">
    <property type="entry name" value="3-isopropylmalate dehydrogenase"/>
    <property type="match status" value="1"/>
</dbReference>
<protein>
    <recommendedName>
        <fullName evidence="14">3-isopropylmalate dehydrogenase</fullName>
        <ecNumber evidence="14">1.1.1.85</ecNumber>
    </recommendedName>
    <alternativeName>
        <fullName evidence="14">3-IPM-DH</fullName>
    </alternativeName>
    <alternativeName>
        <fullName evidence="14">Beta-IPM dehydrogenase</fullName>
        <shortName evidence="14">IMDH</shortName>
    </alternativeName>
</protein>
<dbReference type="GO" id="GO:0051287">
    <property type="term" value="F:NAD binding"/>
    <property type="evidence" value="ECO:0007669"/>
    <property type="project" value="InterPro"/>
</dbReference>
<comment type="similarity">
    <text evidence="4 14">Belongs to the isocitrate and isopropylmalate dehydrogenases family. LeuB type 1 subfamily.</text>
</comment>
<dbReference type="HAMAP" id="MF_01033">
    <property type="entry name" value="LeuB_type1"/>
    <property type="match status" value="1"/>
</dbReference>
<feature type="binding site" evidence="14">
    <location>
        <position position="247"/>
    </location>
    <ligand>
        <name>Mg(2+)</name>
        <dbReference type="ChEBI" id="CHEBI:18420"/>
    </ligand>
</feature>
<feature type="binding site" evidence="14">
    <location>
        <position position="106"/>
    </location>
    <ligand>
        <name>substrate</name>
    </ligand>
</feature>
<feature type="domain" description="Isopropylmalate dehydrogenase-like" evidence="16">
    <location>
        <begin position="4"/>
        <end position="347"/>
    </location>
</feature>
<keyword evidence="14" id="KW-0963">Cytoplasm</keyword>
<dbReference type="GO" id="GO:0003862">
    <property type="term" value="F:3-isopropylmalate dehydrogenase activity"/>
    <property type="evidence" value="ECO:0007669"/>
    <property type="project" value="UniProtKB-UniRule"/>
</dbReference>
<dbReference type="PROSITE" id="PS00470">
    <property type="entry name" value="IDH_IMDH"/>
    <property type="match status" value="1"/>
</dbReference>
<accession>A0A7Z0QTC5</accession>
<dbReference type="SUPFAM" id="SSF53659">
    <property type="entry name" value="Isocitrate/Isopropylmalate dehydrogenase-like"/>
    <property type="match status" value="1"/>
</dbReference>
<comment type="cofactor">
    <cofactor evidence="14 15">
        <name>Mg(2+)</name>
        <dbReference type="ChEBI" id="CHEBI:18420"/>
    </cofactor>
    <cofactor evidence="14 15">
        <name>Mn(2+)</name>
        <dbReference type="ChEBI" id="CHEBI:29035"/>
    </cofactor>
    <text evidence="14 15">Binds 1 Mg(2+) or Mn(2+) ion per subunit.</text>
</comment>
<dbReference type="NCBIfam" id="TIGR00169">
    <property type="entry name" value="leuB"/>
    <property type="match status" value="1"/>
</dbReference>
<keyword evidence="18" id="KW-1185">Reference proteome</keyword>
<keyword evidence="7 14" id="KW-0028">Amino-acid biosynthesis</keyword>
<evidence type="ECO:0000256" key="7">
    <source>
        <dbReference type="ARBA" id="ARBA00022605"/>
    </source>
</evidence>
<dbReference type="UniPathway" id="UPA00048">
    <property type="reaction ID" value="UER00072"/>
</dbReference>
<dbReference type="EMBL" id="JACCJZ010000019">
    <property type="protein sequence ID" value="NYZ63437.1"/>
    <property type="molecule type" value="Genomic_DNA"/>
</dbReference>
<keyword evidence="10 14" id="KW-0560">Oxidoreductase</keyword>
<dbReference type="GO" id="GO:0009098">
    <property type="term" value="P:L-leucine biosynthetic process"/>
    <property type="evidence" value="ECO:0007669"/>
    <property type="project" value="UniProtKB-UniRule"/>
</dbReference>
<evidence type="ECO:0000256" key="13">
    <source>
        <dbReference type="ARBA" id="ARBA00023304"/>
    </source>
</evidence>
<evidence type="ECO:0000256" key="1">
    <source>
        <dbReference type="ARBA" id="ARBA00000624"/>
    </source>
</evidence>
<feature type="binding site" evidence="14">
    <location>
        <begin position="277"/>
        <end position="289"/>
    </location>
    <ligand>
        <name>NAD(+)</name>
        <dbReference type="ChEBI" id="CHEBI:57540"/>
    </ligand>
</feature>
<keyword evidence="11 14" id="KW-0520">NAD</keyword>
<gene>
    <name evidence="14 17" type="primary">leuB</name>
    <name evidence="17" type="ORF">H0E82_11820</name>
</gene>
<evidence type="ECO:0000256" key="5">
    <source>
        <dbReference type="ARBA" id="ARBA00011738"/>
    </source>
</evidence>
<feature type="binding site" evidence="14">
    <location>
        <position position="219"/>
    </location>
    <ligand>
        <name>substrate</name>
    </ligand>
</feature>
<reference evidence="17 18" key="1">
    <citation type="submission" date="2020-07" db="EMBL/GenBank/DDBJ databases">
        <title>isolation of Luteimonas sp. SJ-16.</title>
        <authorList>
            <person name="Huang X.-X."/>
            <person name="Xu L."/>
            <person name="Sun J.-Q."/>
        </authorList>
    </citation>
    <scope>NUCLEOTIDE SEQUENCE [LARGE SCALE GENOMIC DNA]</scope>
    <source>
        <strain evidence="17 18">SJ-16</strain>
    </source>
</reference>
<keyword evidence="6 14" id="KW-0432">Leucine biosynthesis</keyword>
<dbReference type="EC" id="1.1.1.85" evidence="14"/>
<organism evidence="17 18">
    <name type="scientific">Luteimonas deserti</name>
    <dbReference type="NCBI Taxonomy" id="2752306"/>
    <lineage>
        <taxon>Bacteria</taxon>
        <taxon>Pseudomonadati</taxon>
        <taxon>Pseudomonadota</taxon>
        <taxon>Gammaproteobacteria</taxon>
        <taxon>Lysobacterales</taxon>
        <taxon>Lysobacteraceae</taxon>
        <taxon>Luteimonas</taxon>
    </lineage>
</organism>
<dbReference type="GO" id="GO:0005829">
    <property type="term" value="C:cytosol"/>
    <property type="evidence" value="ECO:0007669"/>
    <property type="project" value="TreeGrafter"/>
</dbReference>
<comment type="pathway">
    <text evidence="3 14 15">Amino-acid biosynthesis; L-leucine biosynthesis; L-leucine from 3-methyl-2-oxobutanoate: step 3/4.</text>
</comment>
<dbReference type="SMART" id="SM01329">
    <property type="entry name" value="Iso_dh"/>
    <property type="match status" value="1"/>
</dbReference>
<evidence type="ECO:0000256" key="4">
    <source>
        <dbReference type="ARBA" id="ARBA00008319"/>
    </source>
</evidence>
<evidence type="ECO:0000256" key="15">
    <source>
        <dbReference type="RuleBase" id="RU004445"/>
    </source>
</evidence>
<comment type="cofactor">
    <cofactor evidence="2">
        <name>Mn(2+)</name>
        <dbReference type="ChEBI" id="CHEBI:29035"/>
    </cofactor>
</comment>
<evidence type="ECO:0000256" key="6">
    <source>
        <dbReference type="ARBA" id="ARBA00022430"/>
    </source>
</evidence>
<feature type="binding site" evidence="14">
    <location>
        <position position="96"/>
    </location>
    <ligand>
        <name>substrate</name>
    </ligand>
</feature>
<evidence type="ECO:0000313" key="17">
    <source>
        <dbReference type="EMBL" id="NYZ63437.1"/>
    </source>
</evidence>
<comment type="caution">
    <text evidence="17">The sequence shown here is derived from an EMBL/GenBank/DDBJ whole genome shotgun (WGS) entry which is preliminary data.</text>
</comment>
<feature type="binding site" evidence="14">
    <location>
        <position position="219"/>
    </location>
    <ligand>
        <name>Mg(2+)</name>
        <dbReference type="ChEBI" id="CHEBI:18420"/>
    </ligand>
</feature>
<dbReference type="Proteomes" id="UP000589896">
    <property type="component" value="Unassembled WGS sequence"/>
</dbReference>
<evidence type="ECO:0000256" key="2">
    <source>
        <dbReference type="ARBA" id="ARBA00001936"/>
    </source>
</evidence>
<comment type="function">
    <text evidence="14 15">Catalyzes the oxidation of 3-carboxy-2-hydroxy-4-methylpentanoate (3-isopropylmalate) to 3-carboxy-4-methyl-2-oxopentanoate. The product decarboxylates to 4-methyl-2 oxopentanoate.</text>
</comment>
<feature type="site" description="Important for catalysis" evidence="14">
    <location>
        <position position="186"/>
    </location>
</feature>
<evidence type="ECO:0000256" key="11">
    <source>
        <dbReference type="ARBA" id="ARBA00023027"/>
    </source>
</evidence>
<dbReference type="Gene3D" id="3.40.718.10">
    <property type="entry name" value="Isopropylmalate Dehydrogenase"/>
    <property type="match status" value="1"/>
</dbReference>
<keyword evidence="9 14" id="KW-0460">Magnesium</keyword>
<comment type="catalytic activity">
    <reaction evidence="1 14 15">
        <text>(2R,3S)-3-isopropylmalate + NAD(+) = 4-methyl-2-oxopentanoate + CO2 + NADH</text>
        <dbReference type="Rhea" id="RHEA:32271"/>
        <dbReference type="ChEBI" id="CHEBI:16526"/>
        <dbReference type="ChEBI" id="CHEBI:17865"/>
        <dbReference type="ChEBI" id="CHEBI:35121"/>
        <dbReference type="ChEBI" id="CHEBI:57540"/>
        <dbReference type="ChEBI" id="CHEBI:57945"/>
        <dbReference type="EC" id="1.1.1.85"/>
    </reaction>
</comment>
<keyword evidence="12 14" id="KW-0464">Manganese</keyword>
<dbReference type="PANTHER" id="PTHR42979:SF1">
    <property type="entry name" value="3-ISOPROPYLMALATE DEHYDROGENASE"/>
    <property type="match status" value="1"/>
</dbReference>
<dbReference type="Pfam" id="PF00180">
    <property type="entry name" value="Iso_dh"/>
    <property type="match status" value="1"/>
</dbReference>
<dbReference type="InterPro" id="IPR004429">
    <property type="entry name" value="Isopropylmalate_DH"/>
</dbReference>
<comment type="subcellular location">
    <subcellularLocation>
        <location evidence="14">Cytoplasm</location>
    </subcellularLocation>
</comment>